<evidence type="ECO:0000256" key="5">
    <source>
        <dbReference type="SAM" id="Phobius"/>
    </source>
</evidence>
<gene>
    <name evidence="7" type="ordered locus">Dd703_0460</name>
</gene>
<feature type="transmembrane region" description="Helical" evidence="5">
    <location>
        <begin position="396"/>
        <end position="418"/>
    </location>
</feature>
<dbReference type="AlphaFoldDB" id="C6C8Q0"/>
<keyword evidence="8" id="KW-1185">Reference proteome</keyword>
<keyword evidence="4 5" id="KW-0472">Membrane</keyword>
<evidence type="ECO:0000259" key="6">
    <source>
        <dbReference type="PROSITE" id="PS50850"/>
    </source>
</evidence>
<dbReference type="KEGG" id="dda:Dd703_0460"/>
<protein>
    <submittedName>
        <fullName evidence="7">Major facilitator superfamily MFS_1</fullName>
    </submittedName>
</protein>
<feature type="transmembrane region" description="Helical" evidence="5">
    <location>
        <begin position="300"/>
        <end position="324"/>
    </location>
</feature>
<evidence type="ECO:0000256" key="3">
    <source>
        <dbReference type="ARBA" id="ARBA00022989"/>
    </source>
</evidence>
<feature type="domain" description="Major facilitator superfamily (MFS) profile" evidence="6">
    <location>
        <begin position="14"/>
        <end position="486"/>
    </location>
</feature>
<dbReference type="PANTHER" id="PTHR42718:SF49">
    <property type="entry name" value="EXPORT PROTEIN"/>
    <property type="match status" value="1"/>
</dbReference>
<feature type="transmembrane region" description="Helical" evidence="5">
    <location>
        <begin position="139"/>
        <end position="160"/>
    </location>
</feature>
<dbReference type="EMBL" id="CP001654">
    <property type="protein sequence ID" value="ACS84271.1"/>
    <property type="molecule type" value="Genomic_DNA"/>
</dbReference>
<feature type="transmembrane region" description="Helical" evidence="5">
    <location>
        <begin position="455"/>
        <end position="482"/>
    </location>
</feature>
<dbReference type="HOGENOM" id="CLU_000960_28_2_6"/>
<dbReference type="RefSeq" id="WP_012764090.1">
    <property type="nucleotide sequence ID" value="NC_012880.1"/>
</dbReference>
<feature type="transmembrane region" description="Helical" evidence="5">
    <location>
        <begin position="52"/>
        <end position="73"/>
    </location>
</feature>
<dbReference type="PANTHER" id="PTHR42718">
    <property type="entry name" value="MAJOR FACILITATOR SUPERFAMILY MULTIDRUG TRANSPORTER MFSC"/>
    <property type="match status" value="1"/>
</dbReference>
<dbReference type="Proteomes" id="UP000002734">
    <property type="component" value="Chromosome"/>
</dbReference>
<dbReference type="InterPro" id="IPR011701">
    <property type="entry name" value="MFS"/>
</dbReference>
<dbReference type="InterPro" id="IPR020846">
    <property type="entry name" value="MFS_dom"/>
</dbReference>
<dbReference type="Gene3D" id="1.20.1250.20">
    <property type="entry name" value="MFS general substrate transporter like domains"/>
    <property type="match status" value="1"/>
</dbReference>
<dbReference type="Gene3D" id="1.20.1720.10">
    <property type="entry name" value="Multidrug resistance protein D"/>
    <property type="match status" value="1"/>
</dbReference>
<dbReference type="CDD" id="cd17321">
    <property type="entry name" value="MFS_MMR_MDR_like"/>
    <property type="match status" value="1"/>
</dbReference>
<dbReference type="eggNOG" id="COG0477">
    <property type="taxonomic scope" value="Bacteria"/>
</dbReference>
<feature type="transmembrane region" description="Helical" evidence="5">
    <location>
        <begin position="229"/>
        <end position="249"/>
    </location>
</feature>
<dbReference type="PROSITE" id="PS50850">
    <property type="entry name" value="MFS"/>
    <property type="match status" value="1"/>
</dbReference>
<evidence type="ECO:0000256" key="2">
    <source>
        <dbReference type="ARBA" id="ARBA00022692"/>
    </source>
</evidence>
<dbReference type="GO" id="GO:0022857">
    <property type="term" value="F:transmembrane transporter activity"/>
    <property type="evidence" value="ECO:0007669"/>
    <property type="project" value="InterPro"/>
</dbReference>
<feature type="transmembrane region" description="Helical" evidence="5">
    <location>
        <begin position="12"/>
        <end position="40"/>
    </location>
</feature>
<feature type="transmembrane region" description="Helical" evidence="5">
    <location>
        <begin position="331"/>
        <end position="349"/>
    </location>
</feature>
<feature type="transmembrane region" description="Helical" evidence="5">
    <location>
        <begin position="261"/>
        <end position="288"/>
    </location>
</feature>
<feature type="transmembrane region" description="Helical" evidence="5">
    <location>
        <begin position="355"/>
        <end position="375"/>
    </location>
</feature>
<keyword evidence="3 5" id="KW-1133">Transmembrane helix</keyword>
<evidence type="ECO:0000256" key="1">
    <source>
        <dbReference type="ARBA" id="ARBA00004141"/>
    </source>
</evidence>
<dbReference type="InterPro" id="IPR036259">
    <property type="entry name" value="MFS_trans_sf"/>
</dbReference>
<keyword evidence="2 5" id="KW-0812">Transmembrane</keyword>
<organism evidence="7 8">
    <name type="scientific">Musicola paradisiaca (strain Ech703)</name>
    <name type="common">Dickeya paradisiaca</name>
    <name type="synonym">Dickeya dadantii</name>
    <dbReference type="NCBI Taxonomy" id="579405"/>
    <lineage>
        <taxon>Bacteria</taxon>
        <taxon>Pseudomonadati</taxon>
        <taxon>Pseudomonadota</taxon>
        <taxon>Gammaproteobacteria</taxon>
        <taxon>Enterobacterales</taxon>
        <taxon>Pectobacteriaceae</taxon>
        <taxon>Musicola</taxon>
    </lineage>
</organism>
<feature type="transmembrane region" description="Helical" evidence="5">
    <location>
        <begin position="80"/>
        <end position="103"/>
    </location>
</feature>
<comment type="subcellular location">
    <subcellularLocation>
        <location evidence="1">Membrane</location>
        <topology evidence="1">Multi-pass membrane protein</topology>
    </subcellularLocation>
</comment>
<proteinExistence type="predicted"/>
<feature type="transmembrane region" description="Helical" evidence="5">
    <location>
        <begin position="204"/>
        <end position="223"/>
    </location>
</feature>
<dbReference type="GO" id="GO:0016020">
    <property type="term" value="C:membrane"/>
    <property type="evidence" value="ECO:0007669"/>
    <property type="project" value="UniProtKB-SubCell"/>
</dbReference>
<feature type="transmembrane region" description="Helical" evidence="5">
    <location>
        <begin position="109"/>
        <end position="127"/>
    </location>
</feature>
<accession>C6C8Q0</accession>
<evidence type="ECO:0000256" key="4">
    <source>
        <dbReference type="ARBA" id="ARBA00023136"/>
    </source>
</evidence>
<evidence type="ECO:0000313" key="8">
    <source>
        <dbReference type="Proteomes" id="UP000002734"/>
    </source>
</evidence>
<feature type="transmembrane region" description="Helical" evidence="5">
    <location>
        <begin position="166"/>
        <end position="183"/>
    </location>
</feature>
<dbReference type="Pfam" id="PF07690">
    <property type="entry name" value="MFS_1"/>
    <property type="match status" value="1"/>
</dbReference>
<reference evidence="7" key="1">
    <citation type="submission" date="2009-06" db="EMBL/GenBank/DDBJ databases">
        <title>Complete sequence of Dickeya dadantii Ech703.</title>
        <authorList>
            <consortium name="US DOE Joint Genome Institute"/>
            <person name="Lucas S."/>
            <person name="Copeland A."/>
            <person name="Lapidus A."/>
            <person name="Glavina del Rio T."/>
            <person name="Dalin E."/>
            <person name="Tice H."/>
            <person name="Bruce D."/>
            <person name="Goodwin L."/>
            <person name="Pitluck S."/>
            <person name="Chertkov O."/>
            <person name="Brettin T."/>
            <person name="Detter J.C."/>
            <person name="Han C."/>
            <person name="Larimer F."/>
            <person name="Land M."/>
            <person name="Hauser L."/>
            <person name="Kyrpides N."/>
            <person name="Mikhailova N."/>
            <person name="Balakrishnan V."/>
            <person name="Glasner J."/>
            <person name="Perna N.T."/>
        </authorList>
    </citation>
    <scope>NUCLEOTIDE SEQUENCE [LARGE SCALE GENOMIC DNA]</scope>
    <source>
        <strain evidence="7">Ech703</strain>
    </source>
</reference>
<evidence type="ECO:0000313" key="7">
    <source>
        <dbReference type="EMBL" id="ACS84271.1"/>
    </source>
</evidence>
<dbReference type="STRING" id="579405.Dd703_0460"/>
<dbReference type="SUPFAM" id="SSF103473">
    <property type="entry name" value="MFS general substrate transporter"/>
    <property type="match status" value="1"/>
</dbReference>
<name>C6C8Q0_MUSP7</name>
<sequence>MKVGSQVRFSRAGSLVAVCLASSILPLNFTGGVLAIPAIAHEMGGPPQALNWVSNAFMLAFGSLLMTMGSLADNHGRRRLFIAGVVVFTCASLLIGFSPNILILDLWRAVQGAAGAAMLAGGAAALADAFEGAARLRAFGMQGTSFGIGLSCGPVLAGYLVEQGGWRSVFLLSVLIGGLATLAGKRWMRESSAARPNPLDLPGILLFSMALALMTWGILQVASSGWGAPLVRLLLGGSLCCWAAFVVMARRSPFPMLDLSLFRYPAFIGVQLLPVATCYCFVVLLALLPARFMGAEGLDSMTTGLFMVALSGPMLVVPGLAVYLTRWAAPARLCCLGLVLAAAGLYALSVSERHVMILLSMLTIGIGTGLPWGLMDALSVSVVPRDRAGMATGIFSTVRVAGEGIALAMVSTCLVALMSGQLTNPNDAALADIRYLVSGNASLLQHMPLAYWRTIYLHAFNQLMVLLSAVTLLSALLIHVCLNRRSSSIHSPVVSAADVVSPAEDDAPC</sequence>